<dbReference type="STRING" id="294747.C5ME71"/>
<dbReference type="OrthoDB" id="276422at2759"/>
<evidence type="ECO:0000256" key="2">
    <source>
        <dbReference type="ARBA" id="ARBA00009493"/>
    </source>
</evidence>
<dbReference type="GO" id="GO:0003899">
    <property type="term" value="F:DNA-directed RNA polymerase activity"/>
    <property type="evidence" value="ECO:0007669"/>
    <property type="project" value="UniProtKB-EC"/>
</dbReference>
<dbReference type="VEuPathDB" id="FungiDB:CTRG_04363"/>
<evidence type="ECO:0000256" key="9">
    <source>
        <dbReference type="ARBA" id="ARBA00048552"/>
    </source>
</evidence>
<dbReference type="eggNOG" id="KOG1038">
    <property type="taxonomic scope" value="Eukaryota"/>
</dbReference>
<dbReference type="InterPro" id="IPR029262">
    <property type="entry name" value="RPOL_N"/>
</dbReference>
<dbReference type="RefSeq" id="XP_002550066.1">
    <property type="nucleotide sequence ID" value="XM_002550020.1"/>
</dbReference>
<evidence type="ECO:0000256" key="10">
    <source>
        <dbReference type="RuleBase" id="RU003805"/>
    </source>
</evidence>
<dbReference type="GO" id="GO:0006391">
    <property type="term" value="P:transcription initiation at mitochondrial promoter"/>
    <property type="evidence" value="ECO:0007669"/>
    <property type="project" value="EnsemblFungi"/>
</dbReference>
<comment type="subcellular location">
    <subcellularLocation>
        <location evidence="1">Mitochondrion</location>
    </subcellularLocation>
</comment>
<dbReference type="PANTHER" id="PTHR10102">
    <property type="entry name" value="DNA-DIRECTED RNA POLYMERASE, MITOCHONDRIAL"/>
    <property type="match status" value="1"/>
</dbReference>
<evidence type="ECO:0000256" key="5">
    <source>
        <dbReference type="ARBA" id="ARBA00022695"/>
    </source>
</evidence>
<feature type="domain" description="DNA-directed RNA polymerase N-terminal" evidence="11">
    <location>
        <begin position="377"/>
        <end position="682"/>
    </location>
</feature>
<keyword evidence="4 10" id="KW-0808">Transferase</keyword>
<dbReference type="PANTHER" id="PTHR10102:SF0">
    <property type="entry name" value="DNA-DIRECTED RNA POLYMERASE, MITOCHONDRIAL"/>
    <property type="match status" value="1"/>
</dbReference>
<keyword evidence="5 10" id="KW-0548">Nucleotidyltransferase</keyword>
<comment type="similarity">
    <text evidence="2 10">Belongs to the phage and mitochondrial RNA polymerase family.</text>
</comment>
<dbReference type="PROSITE" id="PS00489">
    <property type="entry name" value="RNA_POL_PHAGE_2"/>
    <property type="match status" value="1"/>
</dbReference>
<dbReference type="FunFam" id="1.10.150.20:FF:000041">
    <property type="entry name" value="DNA-directed RNA polymerase"/>
    <property type="match status" value="1"/>
</dbReference>
<comment type="function">
    <text evidence="10">DNA-dependent RNA polymerase catalyzes the transcription of DNA into RNA using the four ribonucleoside triphosphates as substrates.</text>
</comment>
<proteinExistence type="inferred from homology"/>
<dbReference type="InterPro" id="IPR043502">
    <property type="entry name" value="DNA/RNA_pol_sf"/>
</dbReference>
<dbReference type="GO" id="GO:0006269">
    <property type="term" value="P:DNA replication, synthesis of primer"/>
    <property type="evidence" value="ECO:0007669"/>
    <property type="project" value="EnsemblFungi"/>
</dbReference>
<dbReference type="GO" id="GO:0042645">
    <property type="term" value="C:mitochondrial nucleoid"/>
    <property type="evidence" value="ECO:0007669"/>
    <property type="project" value="EnsemblFungi"/>
</dbReference>
<evidence type="ECO:0000259" key="11">
    <source>
        <dbReference type="SMART" id="SM01311"/>
    </source>
</evidence>
<dbReference type="InterPro" id="IPR037159">
    <property type="entry name" value="RNA_POL_N_sf"/>
</dbReference>
<evidence type="ECO:0000256" key="8">
    <source>
        <dbReference type="ARBA" id="ARBA00023163"/>
    </source>
</evidence>
<evidence type="ECO:0000256" key="7">
    <source>
        <dbReference type="ARBA" id="ARBA00023128"/>
    </source>
</evidence>
<evidence type="ECO:0000256" key="3">
    <source>
        <dbReference type="ARBA" id="ARBA00022478"/>
    </source>
</evidence>
<evidence type="ECO:0000313" key="13">
    <source>
        <dbReference type="Proteomes" id="UP000002037"/>
    </source>
</evidence>
<dbReference type="FunFam" id="1.10.1320.10:FF:000005">
    <property type="entry name" value="DNA-directed RNA polymerase"/>
    <property type="match status" value="1"/>
</dbReference>
<dbReference type="HOGENOM" id="CLU_003364_1_0_1"/>
<dbReference type="InterPro" id="IPR046950">
    <property type="entry name" value="DNA-dir_Rpol_C_phage-type"/>
</dbReference>
<dbReference type="KEGG" id="ctp:CTRG_04363"/>
<dbReference type="Gene3D" id="1.10.287.280">
    <property type="match status" value="1"/>
</dbReference>
<keyword evidence="8 10" id="KW-0804">Transcription</keyword>
<dbReference type="PROSITE" id="PS00900">
    <property type="entry name" value="RNA_POL_PHAGE_1"/>
    <property type="match status" value="1"/>
</dbReference>
<dbReference type="Proteomes" id="UP000002037">
    <property type="component" value="Unassembled WGS sequence"/>
</dbReference>
<dbReference type="GO" id="GO:0034245">
    <property type="term" value="C:mitochondrial DNA-directed RNA polymerase complex"/>
    <property type="evidence" value="ECO:0007669"/>
    <property type="project" value="EnsemblFungi"/>
</dbReference>
<reference evidence="12 13" key="1">
    <citation type="journal article" date="2009" name="Nature">
        <title>Evolution of pathogenicity and sexual reproduction in eight Candida genomes.</title>
        <authorList>
            <person name="Butler G."/>
            <person name="Rasmussen M.D."/>
            <person name="Lin M.F."/>
            <person name="Santos M.A."/>
            <person name="Sakthikumar S."/>
            <person name="Munro C.A."/>
            <person name="Rheinbay E."/>
            <person name="Grabherr M."/>
            <person name="Forche A."/>
            <person name="Reedy J.L."/>
            <person name="Agrafioti I."/>
            <person name="Arnaud M.B."/>
            <person name="Bates S."/>
            <person name="Brown A.J."/>
            <person name="Brunke S."/>
            <person name="Costanzo M.C."/>
            <person name="Fitzpatrick D.A."/>
            <person name="de Groot P.W."/>
            <person name="Harris D."/>
            <person name="Hoyer L.L."/>
            <person name="Hube B."/>
            <person name="Klis F.M."/>
            <person name="Kodira C."/>
            <person name="Lennard N."/>
            <person name="Logue M.E."/>
            <person name="Martin R."/>
            <person name="Neiman A.M."/>
            <person name="Nikolaou E."/>
            <person name="Quail M.A."/>
            <person name="Quinn J."/>
            <person name="Santos M.C."/>
            <person name="Schmitzberger F.F."/>
            <person name="Sherlock G."/>
            <person name="Shah P."/>
            <person name="Silverstein K.A."/>
            <person name="Skrzypek M.S."/>
            <person name="Soll D."/>
            <person name="Staggs R."/>
            <person name="Stansfield I."/>
            <person name="Stumpf M.P."/>
            <person name="Sudbery P.E."/>
            <person name="Srikantha T."/>
            <person name="Zeng Q."/>
            <person name="Berman J."/>
            <person name="Berriman M."/>
            <person name="Heitman J."/>
            <person name="Gow N.A."/>
            <person name="Lorenz M.C."/>
            <person name="Birren B.W."/>
            <person name="Kellis M."/>
            <person name="Cuomo C.A."/>
        </authorList>
    </citation>
    <scope>NUCLEOTIDE SEQUENCE [LARGE SCALE GENOMIC DNA]</scope>
    <source>
        <strain evidence="13">ATCC MYA-3404 / T1</strain>
    </source>
</reference>
<evidence type="ECO:0000313" key="12">
    <source>
        <dbReference type="EMBL" id="EER31581.1"/>
    </source>
</evidence>
<dbReference type="Gene3D" id="1.10.150.20">
    <property type="entry name" value="5' to 3' exonuclease, C-terminal subdomain"/>
    <property type="match status" value="1"/>
</dbReference>
<dbReference type="FunFam" id="1.10.287.280:FF:000001">
    <property type="entry name" value="DNA-directed RNA polymerase"/>
    <property type="match status" value="1"/>
</dbReference>
<keyword evidence="6" id="KW-0809">Transit peptide</keyword>
<dbReference type="InterPro" id="IPR024075">
    <property type="entry name" value="DNA-dir_RNA_pol_helix_hairp_sf"/>
</dbReference>
<evidence type="ECO:0000256" key="6">
    <source>
        <dbReference type="ARBA" id="ARBA00022946"/>
    </source>
</evidence>
<evidence type="ECO:0000256" key="4">
    <source>
        <dbReference type="ARBA" id="ARBA00022679"/>
    </source>
</evidence>
<keyword evidence="3 10" id="KW-0240">DNA-directed RNA polymerase</keyword>
<dbReference type="GeneID" id="8296784"/>
<gene>
    <name evidence="12" type="ORF">CTRG_04363</name>
</gene>
<keyword evidence="13" id="KW-1185">Reference proteome</keyword>
<comment type="catalytic activity">
    <reaction evidence="9 10">
        <text>RNA(n) + a ribonucleoside 5'-triphosphate = RNA(n+1) + diphosphate</text>
        <dbReference type="Rhea" id="RHEA:21248"/>
        <dbReference type="Rhea" id="RHEA-COMP:14527"/>
        <dbReference type="Rhea" id="RHEA-COMP:17342"/>
        <dbReference type="ChEBI" id="CHEBI:33019"/>
        <dbReference type="ChEBI" id="CHEBI:61557"/>
        <dbReference type="ChEBI" id="CHEBI:140395"/>
        <dbReference type="EC" id="2.7.7.6"/>
    </reaction>
</comment>
<organism evidence="12 13">
    <name type="scientific">Candida tropicalis (strain ATCC MYA-3404 / T1)</name>
    <name type="common">Yeast</name>
    <dbReference type="NCBI Taxonomy" id="294747"/>
    <lineage>
        <taxon>Eukaryota</taxon>
        <taxon>Fungi</taxon>
        <taxon>Dikarya</taxon>
        <taxon>Ascomycota</taxon>
        <taxon>Saccharomycotina</taxon>
        <taxon>Pichiomycetes</taxon>
        <taxon>Debaryomycetaceae</taxon>
        <taxon>Candida/Lodderomyces clade</taxon>
        <taxon>Candida</taxon>
    </lineage>
</organism>
<protein>
    <recommendedName>
        <fullName evidence="10">DNA-directed RNA polymerase</fullName>
        <ecNumber evidence="10">2.7.7.6</ecNumber>
    </recommendedName>
</protein>
<sequence>MLSAHRLLVKRAPKLYSVSRLLHQTTKSSTATVVTSHGSDSGFVSSLVNTNIIEPLLANEHQKVANTSRTSTDKITRQSFLDLNPESYRVSETQGIHKYYTSKSDGIERHPYEKEVNYLKNILESFTEERFFGKTDQILKSLSKLVTRSEFTDIGNKYLESVSSDESLSVSDLDNAIADLKSNCGFLPNDRTQAVKLNKMLNTEDESESSINIFFENMDHKTIRNILGNNDVLGVDNLYKIFNCPTIDSNCIPKELHEVYQEFKMHQNDGKVVEDTLKLQEDKFISPLTKENMEELVAVDSFGLKVIRHSLLGLEPSTESVVQFSRQVKEIIDGLDDEQVKEDIKAGKFNHFEVYSKLQTDEQRSAFSEALETFNYERQKQIEIRGIEGAKEKWKHDFEEQQKRGDLNLTKGLNAQCYEWVQEMVPIIQKELEACKELLNDGDKASDAKSERALYAPFFIKVDPEKAAVITILELLKLHSTGGVVNGFRAYKAVVGVGKAIEGEFRMNLQVQQENKLSSSKNNSPRLKNLIRETIKKDEDEIPEWDNVTRSRVGGVLVSALMTVSKVRVVKKTPEGVIKDLHPAFYHGVQFIGGQRVGVIKVHAEISKLLTGTSFAESVQPQYLPMLIRPKPWTSFHGGGSLFSKSPLVRMKDAPETEAYVKAASKRGNLDQVFDGLNVLGNTAWTVNKRVFDVISHYWNKGEEFLSIPPVMEEARLPEKLPADADPQAKLDNSIALYKGLREFAGNRSQRCDYNYKLEIARGFIGERLYFPHNLDFRGRAYPISPHFNHLGGDLTRSLFLFWEGKQLGEEGLRWLKVQLANVYGVDKESIDGRVKFIDDNIENVIASAKDPYAPDAWWQRAEKPWQALSVCFELGEAYQLDDPTKFVSHLPVHQDGTCNGLQHYAALGGDIEGANQVNLNPAERPQDVYSYVARLVEKRVREDAANGNEIAKLLQNEIKRKVVKQTVMTNVYGVTFVGAIQQIKKQISHLVPEDNSAHLYARYLANQVFISIRELFENAHLIQDWLTESARRITKSVSLDFGETDHDIHSSSVIWTTPLGLPCVQPYRIHKYRQVNTSVQSIKITAPSGTSQVDSRKQVAGFPPNFVHSLDATHMLMTATQCGHEGLNFASVHDSFWTHAANVPIMNKLIRQEFVKLHTTDLVSLLKEEFLERYKGSYQFVRIPQDHELANKVKALRKHWAKSLGRPLKIEDELYMEKRRLQMLESENPEEVEAAESMETTISVSLNYNVYDFVLPNAVGSYEILVPIQFPKVPAKGDFDVNLVKDSQYFFS</sequence>
<dbReference type="SUPFAM" id="SSF56672">
    <property type="entry name" value="DNA/RNA polymerases"/>
    <property type="match status" value="1"/>
</dbReference>
<evidence type="ECO:0000256" key="1">
    <source>
        <dbReference type="ARBA" id="ARBA00004173"/>
    </source>
</evidence>
<dbReference type="Gene3D" id="1.10.287.260">
    <property type="match status" value="1"/>
</dbReference>
<dbReference type="InterPro" id="IPR002092">
    <property type="entry name" value="DNA-dir_Rpol_phage-type"/>
</dbReference>
<keyword evidence="7" id="KW-0496">Mitochondrion</keyword>
<dbReference type="Gene3D" id="1.10.1320.10">
    <property type="entry name" value="DNA-directed RNA polymerase, N-terminal domain"/>
    <property type="match status" value="1"/>
</dbReference>
<dbReference type="EMBL" id="GG692400">
    <property type="protein sequence ID" value="EER31581.1"/>
    <property type="molecule type" value="Genomic_DNA"/>
</dbReference>
<dbReference type="Pfam" id="PF14700">
    <property type="entry name" value="RPOL_N"/>
    <property type="match status" value="1"/>
</dbReference>
<dbReference type="SMART" id="SM01311">
    <property type="entry name" value="RPOL_N"/>
    <property type="match status" value="1"/>
</dbReference>
<dbReference type="GO" id="GO:0001018">
    <property type="term" value="F:mitochondrial promoter sequence-specific DNA binding"/>
    <property type="evidence" value="ECO:0007669"/>
    <property type="project" value="TreeGrafter"/>
</dbReference>
<dbReference type="Pfam" id="PF00940">
    <property type="entry name" value="RNA_pol"/>
    <property type="match status" value="1"/>
</dbReference>
<name>C5ME71_CANTT</name>
<dbReference type="EC" id="2.7.7.6" evidence="10"/>
<accession>C5ME71</accession>